<evidence type="ECO:0000256" key="6">
    <source>
        <dbReference type="ARBA" id="ARBA00023139"/>
    </source>
</evidence>
<dbReference type="Proteomes" id="UP000195602">
    <property type="component" value="Unassembled WGS sequence"/>
</dbReference>
<dbReference type="PANTHER" id="PTHR22883">
    <property type="entry name" value="ZINC FINGER DHHC DOMAIN CONTAINING PROTEIN"/>
    <property type="match status" value="1"/>
</dbReference>
<dbReference type="PROSITE" id="PS50216">
    <property type="entry name" value="DHHC"/>
    <property type="match status" value="1"/>
</dbReference>
<dbReference type="EMBL" id="LYUB02000001">
    <property type="protein sequence ID" value="OVF11123.1"/>
    <property type="molecule type" value="Genomic_DNA"/>
</dbReference>
<organism evidence="13 14">
    <name type="scientific">Clavispora lusitaniae</name>
    <name type="common">Candida lusitaniae</name>
    <dbReference type="NCBI Taxonomy" id="36911"/>
    <lineage>
        <taxon>Eukaryota</taxon>
        <taxon>Fungi</taxon>
        <taxon>Dikarya</taxon>
        <taxon>Ascomycota</taxon>
        <taxon>Saccharomycotina</taxon>
        <taxon>Pichiomycetes</taxon>
        <taxon>Metschnikowiaceae</taxon>
        <taxon>Clavispora</taxon>
    </lineage>
</organism>
<evidence type="ECO:0000256" key="3">
    <source>
        <dbReference type="ARBA" id="ARBA00022692"/>
    </source>
</evidence>
<evidence type="ECO:0000256" key="9">
    <source>
        <dbReference type="ARBA" id="ARBA00023463"/>
    </source>
</evidence>
<keyword evidence="6" id="KW-0564">Palmitate</keyword>
<gene>
    <name evidence="13" type="ORF">A9F13_01g05874</name>
</gene>
<dbReference type="Pfam" id="PF01529">
    <property type="entry name" value="DHHC"/>
    <property type="match status" value="1"/>
</dbReference>
<comment type="catalytic activity">
    <reaction evidence="10 11">
        <text>L-cysteinyl-[protein] + hexadecanoyl-CoA = S-hexadecanoyl-L-cysteinyl-[protein] + CoA</text>
        <dbReference type="Rhea" id="RHEA:36683"/>
        <dbReference type="Rhea" id="RHEA-COMP:10131"/>
        <dbReference type="Rhea" id="RHEA-COMP:11032"/>
        <dbReference type="ChEBI" id="CHEBI:29950"/>
        <dbReference type="ChEBI" id="CHEBI:57287"/>
        <dbReference type="ChEBI" id="CHEBI:57379"/>
        <dbReference type="ChEBI" id="CHEBI:74151"/>
        <dbReference type="EC" id="2.3.1.225"/>
    </reaction>
</comment>
<dbReference type="GO" id="GO:0006612">
    <property type="term" value="P:protein targeting to membrane"/>
    <property type="evidence" value="ECO:0007669"/>
    <property type="project" value="TreeGrafter"/>
</dbReference>
<reference evidence="13 14" key="1">
    <citation type="submission" date="2017-04" db="EMBL/GenBank/DDBJ databases">
        <title>Draft genome of the yeast Clavispora lusitaniae type strain CBS 6936.</title>
        <authorList>
            <person name="Durrens P."/>
            <person name="Klopp C."/>
            <person name="Biteau N."/>
            <person name="Fitton-Ouhabi V."/>
            <person name="Dementhon K."/>
            <person name="Accoceberry I."/>
            <person name="Sherman D.J."/>
            <person name="Noel T."/>
        </authorList>
    </citation>
    <scope>NUCLEOTIDE SEQUENCE [LARGE SCALE GENOMIC DNA]</scope>
    <source>
        <strain evidence="13 14">CBS 6936</strain>
    </source>
</reference>
<evidence type="ECO:0000256" key="7">
    <source>
        <dbReference type="ARBA" id="ARBA00023288"/>
    </source>
</evidence>
<dbReference type="KEGG" id="clus:A9F13_01g05874"/>
<sequence length="348" mass="39963">MKSGLLRKLVTNWLLTDPNYTIDHGDSRNYQMQKYADMPYVYCFGGRFKFVKHKPISLAVATTIIAGGVLFWVFEASWFWHNISPAVVVIFSYLWFLLFMFFVKCSTSDAGIQPRNVHLPFDFEHASSLTAPDEYFNTISLPYYSDRYHGVSVKYCATCHIWRLPRMSHCGKCNSCVSVHDHHCVYLNNCIGARNYRYFLWFLLCAVTTCVFLATLSFVHLFHYRTEESDIHRFSQSASRSPVALLLAILSLSGVVYPTLLLAFHLFLTANNITTREFLNNARPSHNLSAEERYVNVFDTKSVAANLWLNWIASPQGLSLIKPREKYISGDIRLADLPVLTSFEGRVK</sequence>
<evidence type="ECO:0000313" key="13">
    <source>
        <dbReference type="EMBL" id="OVF11123.1"/>
    </source>
</evidence>
<feature type="transmembrane region" description="Helical" evidence="11">
    <location>
        <begin position="198"/>
        <end position="223"/>
    </location>
</feature>
<dbReference type="GO" id="GO:0005789">
    <property type="term" value="C:endoplasmic reticulum membrane"/>
    <property type="evidence" value="ECO:0007669"/>
    <property type="project" value="UniProtKB-SubCell"/>
</dbReference>
<evidence type="ECO:0000313" key="14">
    <source>
        <dbReference type="Proteomes" id="UP000195602"/>
    </source>
</evidence>
<protein>
    <recommendedName>
        <fullName evidence="11">Palmitoyltransferase</fullName>
        <ecNumber evidence="11">2.3.1.225</ecNumber>
    </recommendedName>
</protein>
<accession>A0AA91Q4J0</accession>
<feature type="domain" description="Palmitoyltransferase DHHC" evidence="12">
    <location>
        <begin position="154"/>
        <end position="281"/>
    </location>
</feature>
<evidence type="ECO:0000256" key="1">
    <source>
        <dbReference type="ARBA" id="ARBA00004477"/>
    </source>
</evidence>
<evidence type="ECO:0000256" key="5">
    <source>
        <dbReference type="ARBA" id="ARBA00023136"/>
    </source>
</evidence>
<dbReference type="GO" id="GO:0019706">
    <property type="term" value="F:protein-cysteine S-palmitoyltransferase activity"/>
    <property type="evidence" value="ECO:0007669"/>
    <property type="project" value="UniProtKB-EC"/>
</dbReference>
<evidence type="ECO:0000256" key="4">
    <source>
        <dbReference type="ARBA" id="ARBA00022989"/>
    </source>
</evidence>
<keyword evidence="8 11" id="KW-0012">Acyltransferase</keyword>
<keyword evidence="4 11" id="KW-1133">Transmembrane helix</keyword>
<evidence type="ECO:0000256" key="10">
    <source>
        <dbReference type="ARBA" id="ARBA00048048"/>
    </source>
</evidence>
<evidence type="ECO:0000256" key="8">
    <source>
        <dbReference type="ARBA" id="ARBA00023315"/>
    </source>
</evidence>
<evidence type="ECO:0000256" key="2">
    <source>
        <dbReference type="ARBA" id="ARBA00022679"/>
    </source>
</evidence>
<evidence type="ECO:0000259" key="12">
    <source>
        <dbReference type="Pfam" id="PF01529"/>
    </source>
</evidence>
<evidence type="ECO:0000256" key="11">
    <source>
        <dbReference type="RuleBase" id="RU079119"/>
    </source>
</evidence>
<dbReference type="EC" id="2.3.1.225" evidence="11"/>
<feature type="transmembrane region" description="Helical" evidence="11">
    <location>
        <begin position="243"/>
        <end position="268"/>
    </location>
</feature>
<keyword evidence="5 11" id="KW-0472">Membrane</keyword>
<dbReference type="InterPro" id="IPR001594">
    <property type="entry name" value="Palmitoyltrfase_DHHC"/>
</dbReference>
<keyword evidence="2 11" id="KW-0808">Transferase</keyword>
<comment type="similarity">
    <text evidence="9">Belongs to the DHHC palmitoyltransferase family. ERF2/ZDHHC9 subfamily.</text>
</comment>
<feature type="transmembrane region" description="Helical" evidence="11">
    <location>
        <begin position="80"/>
        <end position="103"/>
    </location>
</feature>
<name>A0AA91Q4J0_CLALS</name>
<dbReference type="PANTHER" id="PTHR22883:SF43">
    <property type="entry name" value="PALMITOYLTRANSFERASE APP"/>
    <property type="match status" value="1"/>
</dbReference>
<comment type="subcellular location">
    <subcellularLocation>
        <location evidence="1">Endoplasmic reticulum membrane</location>
        <topology evidence="1">Multi-pass membrane protein</topology>
    </subcellularLocation>
</comment>
<keyword evidence="3 11" id="KW-0812">Transmembrane</keyword>
<dbReference type="InterPro" id="IPR039859">
    <property type="entry name" value="PFA4/ZDH16/20/ERF2-like"/>
</dbReference>
<proteinExistence type="inferred from homology"/>
<comment type="domain">
    <text evidence="11">The DHHC domain is required for palmitoyltransferase activity.</text>
</comment>
<dbReference type="AlphaFoldDB" id="A0AA91Q4J0"/>
<comment type="caution">
    <text evidence="13">The sequence shown here is derived from an EMBL/GenBank/DDBJ whole genome shotgun (WGS) entry which is preliminary data.</text>
</comment>
<dbReference type="GO" id="GO:0005794">
    <property type="term" value="C:Golgi apparatus"/>
    <property type="evidence" value="ECO:0007669"/>
    <property type="project" value="TreeGrafter"/>
</dbReference>
<feature type="transmembrane region" description="Helical" evidence="11">
    <location>
        <begin position="56"/>
        <end position="74"/>
    </location>
</feature>
<keyword evidence="7" id="KW-0449">Lipoprotein</keyword>